<name>A0ABD2Z520_9GENT</name>
<feature type="compositionally biased region" description="Basic and acidic residues" evidence="3">
    <location>
        <begin position="391"/>
        <end position="414"/>
    </location>
</feature>
<dbReference type="EMBL" id="JBJUIK010000011">
    <property type="protein sequence ID" value="KAL3513430.1"/>
    <property type="molecule type" value="Genomic_DNA"/>
</dbReference>
<evidence type="ECO:0000256" key="1">
    <source>
        <dbReference type="ARBA" id="ARBA00022860"/>
    </source>
</evidence>
<dbReference type="PROSITE" id="PS50096">
    <property type="entry name" value="IQ"/>
    <property type="match status" value="1"/>
</dbReference>
<evidence type="ECO:0000313" key="4">
    <source>
        <dbReference type="EMBL" id="KAL3513430.1"/>
    </source>
</evidence>
<keyword evidence="1" id="KW-0112">Calmodulin-binding</keyword>
<dbReference type="Proteomes" id="UP001630127">
    <property type="component" value="Unassembled WGS sequence"/>
</dbReference>
<comment type="caution">
    <text evidence="4">The sequence shown here is derived from an EMBL/GenBank/DDBJ whole genome shotgun (WGS) entry which is preliminary data.</text>
</comment>
<dbReference type="Pfam" id="PF00612">
    <property type="entry name" value="IQ"/>
    <property type="match status" value="1"/>
</dbReference>
<gene>
    <name evidence="4" type="ORF">ACH5RR_026147</name>
</gene>
<reference evidence="4 5" key="1">
    <citation type="submission" date="2024-11" db="EMBL/GenBank/DDBJ databases">
        <title>A near-complete genome assembly of Cinchona calisaya.</title>
        <authorList>
            <person name="Lian D.C."/>
            <person name="Zhao X.W."/>
            <person name="Wei L."/>
        </authorList>
    </citation>
    <scope>NUCLEOTIDE SEQUENCE [LARGE SCALE GENOMIC DNA]</scope>
    <source>
        <tissue evidence="4">Nenye</tissue>
    </source>
</reference>
<evidence type="ECO:0000256" key="3">
    <source>
        <dbReference type="SAM" id="MobiDB-lite"/>
    </source>
</evidence>
<feature type="region of interest" description="Disordered" evidence="3">
    <location>
        <begin position="344"/>
        <end position="414"/>
    </location>
</feature>
<organism evidence="4 5">
    <name type="scientific">Cinchona calisaya</name>
    <dbReference type="NCBI Taxonomy" id="153742"/>
    <lineage>
        <taxon>Eukaryota</taxon>
        <taxon>Viridiplantae</taxon>
        <taxon>Streptophyta</taxon>
        <taxon>Embryophyta</taxon>
        <taxon>Tracheophyta</taxon>
        <taxon>Spermatophyta</taxon>
        <taxon>Magnoliopsida</taxon>
        <taxon>eudicotyledons</taxon>
        <taxon>Gunneridae</taxon>
        <taxon>Pentapetalae</taxon>
        <taxon>asterids</taxon>
        <taxon>lamiids</taxon>
        <taxon>Gentianales</taxon>
        <taxon>Rubiaceae</taxon>
        <taxon>Cinchonoideae</taxon>
        <taxon>Cinchoneae</taxon>
        <taxon>Cinchona</taxon>
    </lineage>
</organism>
<dbReference type="AlphaFoldDB" id="A0ABD2Z520"/>
<dbReference type="PANTHER" id="PTHR32295:SF15">
    <property type="entry name" value="PROTEIN IQ-DOMAIN 33"/>
    <property type="match status" value="1"/>
</dbReference>
<evidence type="ECO:0000313" key="5">
    <source>
        <dbReference type="Proteomes" id="UP001630127"/>
    </source>
</evidence>
<evidence type="ECO:0008006" key="6">
    <source>
        <dbReference type="Google" id="ProtNLM"/>
    </source>
</evidence>
<accession>A0ABD2Z520</accession>
<dbReference type="PANTHER" id="PTHR32295">
    <property type="entry name" value="IQ-DOMAIN 5-RELATED"/>
    <property type="match status" value="1"/>
</dbReference>
<dbReference type="InterPro" id="IPR000048">
    <property type="entry name" value="IQ_motif_EF-hand-BS"/>
</dbReference>
<evidence type="ECO:0000256" key="2">
    <source>
        <dbReference type="ARBA" id="ARBA00024341"/>
    </source>
</evidence>
<sequence>MGSASIDLVRGVFFKTRSCKACAESADHGRSNAVEKKGWSSVKSYLCADECNSVLGENDSASVRQLEVRSVVAERNSAHTTRLLQIHSDFAEDTTYINSSEATVTQTVVQEIPDESNTKSISNNGELWREKKNSTYKLFQQEDAAMTIQSAFRSYLASRQMELKDGKQEIIGETAIPSQSLGSSIKAQTGNSTCTSLVDVESINLCQPMQKRVRVQVPTLQEDWDDSTVSSTISNMRIQNRKEAATRRERALAYAFAQQLRVCSKTKCTKSNNLDVNKSWNWLERWMATRQQEYSFFSNKDSKRTELHSCNRQSFFRNKSMDATTEEESCGSNDVSIQIDGVSVAPHTTQNHIRPAKSKGKAVRSITKQQIGSSRKRLKEAKASRTNFQAEAEKGSEDKFKQPGSKKETKSQDI</sequence>
<comment type="similarity">
    <text evidence="2">Belongs to the IQD family.</text>
</comment>
<proteinExistence type="inferred from homology"/>
<dbReference type="GO" id="GO:0005516">
    <property type="term" value="F:calmodulin binding"/>
    <property type="evidence" value="ECO:0007669"/>
    <property type="project" value="UniProtKB-KW"/>
</dbReference>
<protein>
    <recommendedName>
        <fullName evidence="6">Protein IQ-DOMAIN 1</fullName>
    </recommendedName>
</protein>
<keyword evidence="5" id="KW-1185">Reference proteome</keyword>